<dbReference type="GO" id="GO:0000976">
    <property type="term" value="F:transcription cis-regulatory region binding"/>
    <property type="evidence" value="ECO:0000318"/>
    <property type="project" value="GO_Central"/>
</dbReference>
<dbReference type="eggNOG" id="ENOG502QTBU">
    <property type="taxonomic scope" value="Eukaryota"/>
</dbReference>
<dbReference type="FunFam" id="3.30.730.10:FF:000001">
    <property type="entry name" value="Ethylene-responsive transcription factor 2"/>
    <property type="match status" value="1"/>
</dbReference>
<dbReference type="EMBL" id="KI632289">
    <property type="protein sequence ID" value="EYU20067.1"/>
    <property type="molecule type" value="Genomic_DNA"/>
</dbReference>
<comment type="similarity">
    <text evidence="9">Belongs to the AP2/ERF transcription factor family. ERF subfamily.</text>
</comment>
<feature type="domain" description="AP2/ERF" evidence="11">
    <location>
        <begin position="82"/>
        <end position="139"/>
    </location>
</feature>
<feature type="region of interest" description="Disordered" evidence="10">
    <location>
        <begin position="253"/>
        <end position="292"/>
    </location>
</feature>
<dbReference type="SMART" id="SM00380">
    <property type="entry name" value="AP2"/>
    <property type="match status" value="1"/>
</dbReference>
<dbReference type="Proteomes" id="UP000030748">
    <property type="component" value="Unassembled WGS sequence"/>
</dbReference>
<dbReference type="GO" id="GO:0006950">
    <property type="term" value="P:response to stress"/>
    <property type="evidence" value="ECO:0000318"/>
    <property type="project" value="GO_Central"/>
</dbReference>
<evidence type="ECO:0000256" key="8">
    <source>
        <dbReference type="ARBA" id="ARBA00023242"/>
    </source>
</evidence>
<dbReference type="KEGG" id="egt:105977983"/>
<feature type="region of interest" description="Disordered" evidence="10">
    <location>
        <begin position="198"/>
        <end position="223"/>
    </location>
</feature>
<dbReference type="OrthoDB" id="550883at2759"/>
<evidence type="ECO:0000256" key="10">
    <source>
        <dbReference type="SAM" id="MobiDB-lite"/>
    </source>
</evidence>
<dbReference type="InterPro" id="IPR001471">
    <property type="entry name" value="AP2/ERF_dom"/>
</dbReference>
<dbReference type="OMA" id="ADANENM"/>
<feature type="region of interest" description="Disordered" evidence="10">
    <location>
        <begin position="1"/>
        <end position="31"/>
    </location>
</feature>
<dbReference type="Pfam" id="PF00847">
    <property type="entry name" value="AP2"/>
    <property type="match status" value="1"/>
</dbReference>
<dbReference type="PANTHER" id="PTHR31241:SF62">
    <property type="entry name" value="DEHYDRATION-RESPONSIVE ELEMENT-BINDING PROTEIN 2D"/>
    <property type="match status" value="1"/>
</dbReference>
<feature type="compositionally biased region" description="Polar residues" evidence="10">
    <location>
        <begin position="1"/>
        <end position="12"/>
    </location>
</feature>
<evidence type="ECO:0000256" key="9">
    <source>
        <dbReference type="ARBA" id="ARBA00024343"/>
    </source>
</evidence>
<protein>
    <recommendedName>
        <fullName evidence="11">AP2/ERF domain-containing protein</fullName>
    </recommendedName>
</protein>
<dbReference type="CDD" id="cd00018">
    <property type="entry name" value="AP2"/>
    <property type="match status" value="1"/>
</dbReference>
<dbReference type="GO" id="GO:0006952">
    <property type="term" value="P:defense response"/>
    <property type="evidence" value="ECO:0007669"/>
    <property type="project" value="UniProtKB-KW"/>
</dbReference>
<comment type="subcellular location">
    <subcellularLocation>
        <location evidence="1">Nucleus</location>
    </subcellularLocation>
</comment>
<dbReference type="InterPro" id="IPR036955">
    <property type="entry name" value="AP2/ERF_dom_sf"/>
</dbReference>
<evidence type="ECO:0000256" key="2">
    <source>
        <dbReference type="ARBA" id="ARBA00022821"/>
    </source>
</evidence>
<accession>A0A022PUJ8</accession>
<dbReference type="GO" id="GO:0045893">
    <property type="term" value="P:positive regulation of DNA-templated transcription"/>
    <property type="evidence" value="ECO:0000318"/>
    <property type="project" value="GO_Central"/>
</dbReference>
<keyword evidence="6" id="KW-0010">Activator</keyword>
<evidence type="ECO:0000256" key="4">
    <source>
        <dbReference type="ARBA" id="ARBA00023016"/>
    </source>
</evidence>
<dbReference type="STRING" id="4155.A0A022PUJ8"/>
<evidence type="ECO:0000313" key="13">
    <source>
        <dbReference type="Proteomes" id="UP000030748"/>
    </source>
</evidence>
<feature type="compositionally biased region" description="Polar residues" evidence="10">
    <location>
        <begin position="268"/>
        <end position="277"/>
    </location>
</feature>
<evidence type="ECO:0000256" key="1">
    <source>
        <dbReference type="ARBA" id="ARBA00004123"/>
    </source>
</evidence>
<reference evidence="12 13" key="1">
    <citation type="journal article" date="2013" name="Proc. Natl. Acad. Sci. U.S.A.">
        <title>Fine-scale variation in meiotic recombination in Mimulus inferred from population shotgun sequencing.</title>
        <authorList>
            <person name="Hellsten U."/>
            <person name="Wright K.M."/>
            <person name="Jenkins J."/>
            <person name="Shu S."/>
            <person name="Yuan Y."/>
            <person name="Wessler S.R."/>
            <person name="Schmutz J."/>
            <person name="Willis J.H."/>
            <person name="Rokhsar D.S."/>
        </authorList>
    </citation>
    <scope>NUCLEOTIDE SEQUENCE [LARGE SCALE GENOMIC DNA]</scope>
    <source>
        <strain evidence="13">cv. DUN x IM62</strain>
    </source>
</reference>
<keyword evidence="3" id="KW-0805">Transcription regulation</keyword>
<proteinExistence type="inferred from homology"/>
<organism evidence="12 13">
    <name type="scientific">Erythranthe guttata</name>
    <name type="common">Yellow monkey flower</name>
    <name type="synonym">Mimulus guttatus</name>
    <dbReference type="NCBI Taxonomy" id="4155"/>
    <lineage>
        <taxon>Eukaryota</taxon>
        <taxon>Viridiplantae</taxon>
        <taxon>Streptophyta</taxon>
        <taxon>Embryophyta</taxon>
        <taxon>Tracheophyta</taxon>
        <taxon>Spermatophyta</taxon>
        <taxon>Magnoliopsida</taxon>
        <taxon>eudicotyledons</taxon>
        <taxon>Gunneridae</taxon>
        <taxon>Pentapetalae</taxon>
        <taxon>asterids</taxon>
        <taxon>lamiids</taxon>
        <taxon>Lamiales</taxon>
        <taxon>Phrymaceae</taxon>
        <taxon>Erythranthe</taxon>
    </lineage>
</organism>
<keyword evidence="5" id="KW-0238">DNA-binding</keyword>
<dbReference type="GO" id="GO:0003700">
    <property type="term" value="F:DNA-binding transcription factor activity"/>
    <property type="evidence" value="ECO:0000318"/>
    <property type="project" value="GO_Central"/>
</dbReference>
<keyword evidence="8" id="KW-0539">Nucleus</keyword>
<gene>
    <name evidence="12" type="ORF">MIMGU_mgv1a010327mg</name>
</gene>
<dbReference type="GO" id="GO:0005634">
    <property type="term" value="C:nucleus"/>
    <property type="evidence" value="ECO:0000318"/>
    <property type="project" value="GO_Central"/>
</dbReference>
<dbReference type="Gene3D" id="3.30.730.10">
    <property type="entry name" value="AP2/ERF domain"/>
    <property type="match status" value="1"/>
</dbReference>
<sequence length="316" mass="34661">MTMLNQDSNTAYQPIDCTRKRKSRSRKEGATSVADILEKWKKYNTKIDSVDNRSKAIRKAPAKGSKKGCMKGKGGPENSCCNYRGVRQRTWGKWVSEIREPHRGGRLWLGTFGTGFEAALAYDEAARIMYGPCARLNFPGYSRDSSVLPAVSSDSSGVSEICCDDVGQRVDISVMKAEESNVGPATPMSEVKKEVVEELPREKVKEEVEQPTSSNGDGEISHVENCGQDQFEKFELDEMFDVEELLASLDSAPAPQVGAGNRAALNVPPSSQPQSGDAQGLSGHDNDFDFLMPGRQEDSNFLLSDLFMDLDSDLAI</sequence>
<evidence type="ECO:0000259" key="11">
    <source>
        <dbReference type="PROSITE" id="PS51032"/>
    </source>
</evidence>
<evidence type="ECO:0000256" key="6">
    <source>
        <dbReference type="ARBA" id="ARBA00023159"/>
    </source>
</evidence>
<dbReference type="SUPFAM" id="SSF54171">
    <property type="entry name" value="DNA-binding domain"/>
    <property type="match status" value="1"/>
</dbReference>
<name>A0A022PUJ8_ERYGU</name>
<dbReference type="PROSITE" id="PS51032">
    <property type="entry name" value="AP2_ERF"/>
    <property type="match status" value="1"/>
</dbReference>
<evidence type="ECO:0000256" key="7">
    <source>
        <dbReference type="ARBA" id="ARBA00023163"/>
    </source>
</evidence>
<keyword evidence="13" id="KW-1185">Reference proteome</keyword>
<dbReference type="PRINTS" id="PR00367">
    <property type="entry name" value="ETHRSPELEMNT"/>
</dbReference>
<feature type="compositionally biased region" description="Basic and acidic residues" evidence="10">
    <location>
        <begin position="198"/>
        <end position="208"/>
    </location>
</feature>
<evidence type="ECO:0000256" key="3">
    <source>
        <dbReference type="ARBA" id="ARBA00023015"/>
    </source>
</evidence>
<dbReference type="AlphaFoldDB" id="A0A022PUJ8"/>
<keyword evidence="4" id="KW-0346">Stress response</keyword>
<evidence type="ECO:0000313" key="12">
    <source>
        <dbReference type="EMBL" id="EYU20067.1"/>
    </source>
</evidence>
<dbReference type="PANTHER" id="PTHR31241">
    <property type="entry name" value="DEHYDRATION-RESPONSIVE ELEMENT-BINDING PROTEIN 2C"/>
    <property type="match status" value="1"/>
</dbReference>
<dbReference type="PhylomeDB" id="A0A022PUJ8"/>
<dbReference type="InterPro" id="IPR016177">
    <property type="entry name" value="DNA-bd_dom_sf"/>
</dbReference>
<evidence type="ECO:0000256" key="5">
    <source>
        <dbReference type="ARBA" id="ARBA00023125"/>
    </source>
</evidence>
<keyword evidence="7" id="KW-0804">Transcription</keyword>
<keyword evidence="2" id="KW-0611">Plant defense</keyword>